<reference evidence="1" key="1">
    <citation type="submission" date="2020-07" db="EMBL/GenBank/DDBJ databases">
        <authorList>
            <person name="Tarantini F.S."/>
            <person name="Hong K.W."/>
            <person name="Chan K.G."/>
        </authorList>
    </citation>
    <scope>NUCLEOTIDE SEQUENCE</scope>
    <source>
        <strain evidence="1">32-07</strain>
    </source>
</reference>
<sequence>MNWSVVGPAVFSLIGVTLGTSGTLIGQYLTTRTTKAQALAERRTALRAERKTAILEFMETAKQVERFIEQRVHSGERPEGSVELTNRMWFLQQCVDLVSTAPVRNTVTDYAEGLHSLLYQELPTERHVWALMSEKRQPFVDSARVELGTATKELGTPERP</sequence>
<evidence type="ECO:0000313" key="1">
    <source>
        <dbReference type="EMBL" id="QXJ25834.1"/>
    </source>
</evidence>
<organism evidence="1 2">
    <name type="scientific">Actinomadura graeca</name>
    <dbReference type="NCBI Taxonomy" id="2750812"/>
    <lineage>
        <taxon>Bacteria</taxon>
        <taxon>Bacillati</taxon>
        <taxon>Actinomycetota</taxon>
        <taxon>Actinomycetes</taxon>
        <taxon>Streptosporangiales</taxon>
        <taxon>Thermomonosporaceae</taxon>
        <taxon>Actinomadura</taxon>
    </lineage>
</organism>
<dbReference type="RefSeq" id="WP_231332043.1">
    <property type="nucleotide sequence ID" value="NZ_CP059572.1"/>
</dbReference>
<keyword evidence="2" id="KW-1185">Reference proteome</keyword>
<dbReference type="EMBL" id="CP059572">
    <property type="protein sequence ID" value="QXJ25834.1"/>
    <property type="molecule type" value="Genomic_DNA"/>
</dbReference>
<name>A0ABX8R5Z4_9ACTN</name>
<evidence type="ECO:0000313" key="2">
    <source>
        <dbReference type="Proteomes" id="UP001049518"/>
    </source>
</evidence>
<evidence type="ECO:0008006" key="3">
    <source>
        <dbReference type="Google" id="ProtNLM"/>
    </source>
</evidence>
<dbReference type="Proteomes" id="UP001049518">
    <property type="component" value="Chromosome"/>
</dbReference>
<proteinExistence type="predicted"/>
<gene>
    <name evidence="1" type="ORF">AGRA3207_007395</name>
</gene>
<accession>A0ABX8R5Z4</accession>
<protein>
    <recommendedName>
        <fullName evidence="3">Secreted protein</fullName>
    </recommendedName>
</protein>